<dbReference type="SUPFAM" id="SSF55781">
    <property type="entry name" value="GAF domain-like"/>
    <property type="match status" value="1"/>
</dbReference>
<dbReference type="InterPro" id="IPR001932">
    <property type="entry name" value="PPM-type_phosphatase-like_dom"/>
</dbReference>
<dbReference type="SMART" id="SM00331">
    <property type="entry name" value="PP2C_SIG"/>
    <property type="match status" value="1"/>
</dbReference>
<dbReference type="InterPro" id="IPR000014">
    <property type="entry name" value="PAS"/>
</dbReference>
<dbReference type="InterPro" id="IPR035965">
    <property type="entry name" value="PAS-like_dom_sf"/>
</dbReference>
<dbReference type="InterPro" id="IPR036457">
    <property type="entry name" value="PPM-type-like_dom_sf"/>
</dbReference>
<dbReference type="NCBIfam" id="TIGR00229">
    <property type="entry name" value="sensory_box"/>
    <property type="match status" value="1"/>
</dbReference>
<sequence>MTENRAHGGEIRPTERLAMNRTGSFDWDLDAGTIDIDEAGLLVFGLAPGTFDSRPASLVHRLEPEERAGLEAVIKEALTSGRPSYSARFQIPLDDGSVQWTHVQARILRDVEGRAHRIVGIVRDATSEITHSTFLMELEKRRQRQTDMVERTTRALSRAVTVDDVTAALTGPGGLARLGADGFALGLVENGSLNIIALSGESLDVLEHLRLRRLERGMPLAETVLSGRPLFSSSFQELVKNYPALAPYAGRLRFRAAAYLPLVAQARTLGGMALFYRGRTAFSADERNLALGLAAIVAQSLQRAILFDEERELATGLQATMLPRRIPAVEGGEIAVRYHSAWSGRQVGGDWYDVIPLPRGRVGIVVGDVQGHDTHAAAIMGQLRIALRAYAGEGHAPSTVLARASRFLAELDTERFATCTYAQVDLDTGTVRAVRAGHLGPLIRHTDGRVGQPKLPGGLPLGLASLFGDEEFPETRLDLVPGETLVMCTDGLVEQPGGDIGEGMDALEAAVSSGPAGAEALADHLSERFWERWGAGDDVALLVLRRSPDPGTPRAPRIHQYIHQADPEGLSEARAVVRRALRDWGMRPFADDAELLTGELLGNVLLHTEGGAVLTLEVLPEPVRRVRLSVQDRSSAWPRRRTPGEAATSGRGLLLLDALALRWGVEPRGEGKAVWCEIGPPSRSADRQSR</sequence>
<dbReference type="InterPro" id="IPR013655">
    <property type="entry name" value="PAS_fold_3"/>
</dbReference>
<dbReference type="PROSITE" id="PS50113">
    <property type="entry name" value="PAC"/>
    <property type="match status" value="1"/>
</dbReference>
<dbReference type="InterPro" id="IPR052016">
    <property type="entry name" value="Bact_Sigma-Reg"/>
</dbReference>
<comment type="caution">
    <text evidence="3">The sequence shown here is derived from an EMBL/GenBank/DDBJ whole genome shotgun (WGS) entry which is preliminary data.</text>
</comment>
<dbReference type="SMART" id="SM00065">
    <property type="entry name" value="GAF"/>
    <property type="match status" value="1"/>
</dbReference>
<dbReference type="InterPro" id="IPR000700">
    <property type="entry name" value="PAS-assoc_C"/>
</dbReference>
<dbReference type="PANTHER" id="PTHR43156">
    <property type="entry name" value="STAGE II SPORULATION PROTEIN E-RELATED"/>
    <property type="match status" value="1"/>
</dbReference>
<dbReference type="Gene3D" id="3.30.450.20">
    <property type="entry name" value="PAS domain"/>
    <property type="match status" value="1"/>
</dbReference>
<dbReference type="SUPFAM" id="SSF55785">
    <property type="entry name" value="PYP-like sensor domain (PAS domain)"/>
    <property type="match status" value="1"/>
</dbReference>
<dbReference type="Pfam" id="PF13185">
    <property type="entry name" value="GAF_2"/>
    <property type="match status" value="1"/>
</dbReference>
<dbReference type="Gene3D" id="3.30.450.40">
    <property type="match status" value="1"/>
</dbReference>
<dbReference type="Gene3D" id="3.30.565.10">
    <property type="entry name" value="Histidine kinase-like ATPase, C-terminal domain"/>
    <property type="match status" value="1"/>
</dbReference>
<reference evidence="3" key="1">
    <citation type="submission" date="2023-06" db="EMBL/GenBank/DDBJ databases">
        <title>WGS-Sequencing of Streptomyces ficellus isolate 21 collected from sand in Gara Djebilet Iron Mine in Algeria.</title>
        <authorList>
            <person name="Zegers G.P."/>
            <person name="Gomez A."/>
            <person name="Gueddou A."/>
            <person name="Zahara A.F."/>
            <person name="Worth M."/>
            <person name="Sevigny J.L."/>
            <person name="Tisa L."/>
        </authorList>
    </citation>
    <scope>NUCLEOTIDE SEQUENCE</scope>
    <source>
        <strain evidence="3">AS11</strain>
    </source>
</reference>
<dbReference type="RefSeq" id="WP_290110094.1">
    <property type="nucleotide sequence ID" value="NZ_JAUEPL010000004.1"/>
</dbReference>
<evidence type="ECO:0000259" key="2">
    <source>
        <dbReference type="PROSITE" id="PS50113"/>
    </source>
</evidence>
<dbReference type="Pfam" id="PF08447">
    <property type="entry name" value="PAS_3"/>
    <property type="match status" value="1"/>
</dbReference>
<dbReference type="CDD" id="cd16936">
    <property type="entry name" value="HATPase_RsbW-like"/>
    <property type="match status" value="1"/>
</dbReference>
<protein>
    <submittedName>
        <fullName evidence="3">SpoIIE family protein phosphatase</fullName>
    </submittedName>
</protein>
<dbReference type="InterPro" id="IPR036890">
    <property type="entry name" value="HATPase_C_sf"/>
</dbReference>
<dbReference type="Pfam" id="PF07228">
    <property type="entry name" value="SpoIIE"/>
    <property type="match status" value="1"/>
</dbReference>
<dbReference type="EMBL" id="JAUEPL010000004">
    <property type="protein sequence ID" value="MDN3293236.1"/>
    <property type="molecule type" value="Genomic_DNA"/>
</dbReference>
<dbReference type="InterPro" id="IPR029016">
    <property type="entry name" value="GAF-like_dom_sf"/>
</dbReference>
<dbReference type="Proteomes" id="UP001174050">
    <property type="component" value="Unassembled WGS sequence"/>
</dbReference>
<dbReference type="InterPro" id="IPR003018">
    <property type="entry name" value="GAF"/>
</dbReference>
<organism evidence="3 4">
    <name type="scientific">Streptomyces ficellus</name>
    <dbReference type="NCBI Taxonomy" id="1977088"/>
    <lineage>
        <taxon>Bacteria</taxon>
        <taxon>Bacillati</taxon>
        <taxon>Actinomycetota</taxon>
        <taxon>Actinomycetes</taxon>
        <taxon>Kitasatosporales</taxon>
        <taxon>Streptomycetaceae</taxon>
        <taxon>Streptomyces</taxon>
    </lineage>
</organism>
<evidence type="ECO:0000313" key="3">
    <source>
        <dbReference type="EMBL" id="MDN3293236.1"/>
    </source>
</evidence>
<keyword evidence="1" id="KW-0378">Hydrolase</keyword>
<proteinExistence type="predicted"/>
<dbReference type="CDD" id="cd00130">
    <property type="entry name" value="PAS"/>
    <property type="match status" value="1"/>
</dbReference>
<dbReference type="SUPFAM" id="SSF81606">
    <property type="entry name" value="PP2C-like"/>
    <property type="match status" value="1"/>
</dbReference>
<name>A0ABT7Z192_9ACTN</name>
<feature type="domain" description="PAC" evidence="2">
    <location>
        <begin position="85"/>
        <end position="137"/>
    </location>
</feature>
<dbReference type="Gene3D" id="3.60.40.10">
    <property type="entry name" value="PPM-type phosphatase domain"/>
    <property type="match status" value="1"/>
</dbReference>
<evidence type="ECO:0000256" key="1">
    <source>
        <dbReference type="ARBA" id="ARBA00022801"/>
    </source>
</evidence>
<gene>
    <name evidence="3" type="ORF">QWM81_04055</name>
</gene>
<evidence type="ECO:0000313" key="4">
    <source>
        <dbReference type="Proteomes" id="UP001174050"/>
    </source>
</evidence>
<accession>A0ABT7Z192</accession>
<dbReference type="PANTHER" id="PTHR43156:SF2">
    <property type="entry name" value="STAGE II SPORULATION PROTEIN E"/>
    <property type="match status" value="1"/>
</dbReference>
<keyword evidence="4" id="KW-1185">Reference proteome</keyword>